<name>A0A7J6LEB5_PEROL</name>
<sequence>MPPQASVPASFSFLTWNVLHSAHYQRLLADPAFNNPKRRAVAPAARLVNLTNHLLRLNADIVALQELDIATLPSVKSTLESKGGYRMVTAMINEAVQAKDGCALFCKTDRFEPLATTEFRMCHALDRYLHPLAQSQGGLAGALYRETREKLNLCVAALLRDRLTGYDVLAAATHLFWSPKFPDIKLLQAYLLSRQLEDFAGELSSSPAPAVVLGGDFNSTPPDSAVYQLLTKAAVDVDHPEHPVSLRPGNRIIPGVTEDAVGPLRLPSGPFMSSARTVLGKEPDFTNYTPTWQGCLDYVFYKEGRGKLKSLSMDPLPSVDILAKQGTLPNSDIPSDHIPLKSLDLINMERAAAYALILWITCNLVAGDFIWCLSSLSGQQWCLTQHGNASFDPVRAVVPGQVHLDLWRSRVILDPYYGYNDTALRYIAEADRLYSAEFAVPPGACGDRHVCARERRVRIRYRAMHLWDAQLSTTPLSMYTVFAIDNAPVVQIFFVPFHARSRGSPVKAGMEGAEAYEKQHAADWPKGVLPKSLPSAWNGFDRVQIAVCAWVGDFDSACRRKELTVGFTTIELVMEDDGLNVLEFLGV</sequence>
<protein>
    <recommendedName>
        <fullName evidence="6">Endonuclease/exonuclease/phosphatase domain-containing protein</fullName>
    </recommendedName>
</protein>
<dbReference type="Gene3D" id="3.60.10.10">
    <property type="entry name" value="Endonuclease/exonuclease/phosphatase"/>
    <property type="match status" value="1"/>
</dbReference>
<comment type="caution">
    <text evidence="4">The sequence shown here is derived from an EMBL/GenBank/DDBJ whole genome shotgun (WGS) entry which is preliminary data.</text>
</comment>
<keyword evidence="1" id="KW-0378">Hydrolase</keyword>
<dbReference type="GO" id="GO:0000175">
    <property type="term" value="F:3'-5'-RNA exonuclease activity"/>
    <property type="evidence" value="ECO:0007669"/>
    <property type="project" value="TreeGrafter"/>
</dbReference>
<dbReference type="Pfam" id="PF22666">
    <property type="entry name" value="Glyco_hydro_2_N2"/>
    <property type="match status" value="1"/>
</dbReference>
<dbReference type="SUPFAM" id="SSF49785">
    <property type="entry name" value="Galactose-binding domain-like"/>
    <property type="match status" value="1"/>
</dbReference>
<evidence type="ECO:0000256" key="1">
    <source>
        <dbReference type="ARBA" id="ARBA00022801"/>
    </source>
</evidence>
<feature type="domain" description="Beta-mannosidase-like galactose-binding" evidence="3">
    <location>
        <begin position="381"/>
        <end position="445"/>
    </location>
</feature>
<dbReference type="InterPro" id="IPR008979">
    <property type="entry name" value="Galactose-bd-like_sf"/>
</dbReference>
<dbReference type="PANTHER" id="PTHR12121">
    <property type="entry name" value="CARBON CATABOLITE REPRESSOR PROTEIN 4"/>
    <property type="match status" value="1"/>
</dbReference>
<evidence type="ECO:0000259" key="2">
    <source>
        <dbReference type="Pfam" id="PF03372"/>
    </source>
</evidence>
<dbReference type="InterPro" id="IPR054593">
    <property type="entry name" value="Beta-mannosidase-like_N2"/>
</dbReference>
<evidence type="ECO:0008006" key="6">
    <source>
        <dbReference type="Google" id="ProtNLM"/>
    </source>
</evidence>
<accession>A0A7J6LEB5</accession>
<proteinExistence type="predicted"/>
<dbReference type="GO" id="GO:0004553">
    <property type="term" value="F:hydrolase activity, hydrolyzing O-glycosyl compounds"/>
    <property type="evidence" value="ECO:0007669"/>
    <property type="project" value="UniProtKB-ARBA"/>
</dbReference>
<organism evidence="4 5">
    <name type="scientific">Perkinsus olseni</name>
    <name type="common">Perkinsus atlanticus</name>
    <dbReference type="NCBI Taxonomy" id="32597"/>
    <lineage>
        <taxon>Eukaryota</taxon>
        <taxon>Sar</taxon>
        <taxon>Alveolata</taxon>
        <taxon>Perkinsozoa</taxon>
        <taxon>Perkinsea</taxon>
        <taxon>Perkinsida</taxon>
        <taxon>Perkinsidae</taxon>
        <taxon>Perkinsus</taxon>
    </lineage>
</organism>
<feature type="domain" description="Endonuclease/exonuclease/phosphatase" evidence="2">
    <location>
        <begin position="14"/>
        <end position="337"/>
    </location>
</feature>
<dbReference type="SUPFAM" id="SSF56219">
    <property type="entry name" value="DNase I-like"/>
    <property type="match status" value="1"/>
</dbReference>
<dbReference type="InterPro" id="IPR036691">
    <property type="entry name" value="Endo/exonu/phosph_ase_sf"/>
</dbReference>
<dbReference type="EMBL" id="JABAHT010000347">
    <property type="protein sequence ID" value="KAF4657588.1"/>
    <property type="molecule type" value="Genomic_DNA"/>
</dbReference>
<gene>
    <name evidence="4" type="ORF">FOZ61_006163</name>
</gene>
<dbReference type="InterPro" id="IPR005135">
    <property type="entry name" value="Endo/exonuclease/phosphatase"/>
</dbReference>
<dbReference type="Gene3D" id="2.60.120.260">
    <property type="entry name" value="Galactose-binding domain-like"/>
    <property type="match status" value="1"/>
</dbReference>
<dbReference type="PANTHER" id="PTHR12121:SF36">
    <property type="entry name" value="ENDONUCLEASE_EXONUCLEASE_PHOSPHATASE DOMAIN-CONTAINING PROTEIN"/>
    <property type="match status" value="1"/>
</dbReference>
<dbReference type="InterPro" id="IPR050410">
    <property type="entry name" value="CCR4/nocturin_mRNA_transcr"/>
</dbReference>
<evidence type="ECO:0000259" key="3">
    <source>
        <dbReference type="Pfam" id="PF22666"/>
    </source>
</evidence>
<evidence type="ECO:0000313" key="4">
    <source>
        <dbReference type="EMBL" id="KAF4657588.1"/>
    </source>
</evidence>
<reference evidence="4 5" key="1">
    <citation type="submission" date="2020-04" db="EMBL/GenBank/DDBJ databases">
        <title>Perkinsus olseni comparative genomics.</title>
        <authorList>
            <person name="Bogema D.R."/>
        </authorList>
    </citation>
    <scope>NUCLEOTIDE SEQUENCE [LARGE SCALE GENOMIC DNA]</scope>
    <source>
        <strain evidence="4">ATCC PRA-179</strain>
    </source>
</reference>
<dbReference type="Pfam" id="PF03372">
    <property type="entry name" value="Exo_endo_phos"/>
    <property type="match status" value="1"/>
</dbReference>
<dbReference type="AlphaFoldDB" id="A0A7J6LEB5"/>
<dbReference type="OrthoDB" id="428734at2759"/>
<evidence type="ECO:0000313" key="5">
    <source>
        <dbReference type="Proteomes" id="UP000570595"/>
    </source>
</evidence>
<dbReference type="Proteomes" id="UP000570595">
    <property type="component" value="Unassembled WGS sequence"/>
</dbReference>